<gene>
    <name evidence="1" type="ORF">GCM10011333_09030</name>
</gene>
<reference evidence="1" key="2">
    <citation type="submission" date="2020-09" db="EMBL/GenBank/DDBJ databases">
        <authorList>
            <person name="Sun Q."/>
            <person name="Zhou Y."/>
        </authorList>
    </citation>
    <scope>NUCLEOTIDE SEQUENCE</scope>
    <source>
        <strain evidence="1">CGMCC 1.12785</strain>
    </source>
</reference>
<dbReference type="EMBL" id="BMFY01000003">
    <property type="protein sequence ID" value="GGA08349.1"/>
    <property type="molecule type" value="Genomic_DNA"/>
</dbReference>
<dbReference type="InterPro" id="IPR036291">
    <property type="entry name" value="NAD(P)-bd_dom_sf"/>
</dbReference>
<dbReference type="SUPFAM" id="SSF51735">
    <property type="entry name" value="NAD(P)-binding Rossmann-fold domains"/>
    <property type="match status" value="1"/>
</dbReference>
<proteinExistence type="predicted"/>
<dbReference type="AlphaFoldDB" id="A0A8J2TWP5"/>
<organism evidence="1 2">
    <name type="scientific">Sediminivirga luteola</name>
    <dbReference type="NCBI Taxonomy" id="1774748"/>
    <lineage>
        <taxon>Bacteria</taxon>
        <taxon>Bacillati</taxon>
        <taxon>Actinomycetota</taxon>
        <taxon>Actinomycetes</taxon>
        <taxon>Micrococcales</taxon>
        <taxon>Brevibacteriaceae</taxon>
        <taxon>Sediminivirga</taxon>
    </lineage>
</organism>
<reference evidence="1" key="1">
    <citation type="journal article" date="2014" name="Int. J. Syst. Evol. Microbiol.">
        <title>Complete genome sequence of Corynebacterium casei LMG S-19264T (=DSM 44701T), isolated from a smear-ripened cheese.</title>
        <authorList>
            <consortium name="US DOE Joint Genome Institute (JGI-PGF)"/>
            <person name="Walter F."/>
            <person name="Albersmeier A."/>
            <person name="Kalinowski J."/>
            <person name="Ruckert C."/>
        </authorList>
    </citation>
    <scope>NUCLEOTIDE SEQUENCE</scope>
    <source>
        <strain evidence="1">CGMCC 1.12785</strain>
    </source>
</reference>
<dbReference type="RefSeq" id="WP_188549733.1">
    <property type="nucleotide sequence ID" value="NZ_BMFY01000003.1"/>
</dbReference>
<sequence length="204" mass="21415">MVLVLFGASGHVGRALTELLSDRYEVVGVSRAEYGDWTAEPGPLLDALAGREVHGAVAALGGWFVGAPLLDAGPRSLDHEYGSHLASHAAACWVSRELARRQDRGTPLVHIALGGIAGIEPCVGSGAISVFGAAQEMLIRVTEAEARAAGEPVAFRELKILAPVRGDERNDVAAGQRVVEPEEIAGRVRALLQEPGGDWSSVLE</sequence>
<evidence type="ECO:0008006" key="3">
    <source>
        <dbReference type="Google" id="ProtNLM"/>
    </source>
</evidence>
<accession>A0A8J2TWP5</accession>
<comment type="caution">
    <text evidence="1">The sequence shown here is derived from an EMBL/GenBank/DDBJ whole genome shotgun (WGS) entry which is preliminary data.</text>
</comment>
<evidence type="ECO:0000313" key="2">
    <source>
        <dbReference type="Proteomes" id="UP000616114"/>
    </source>
</evidence>
<name>A0A8J2TWP5_9MICO</name>
<evidence type="ECO:0000313" key="1">
    <source>
        <dbReference type="EMBL" id="GGA08349.1"/>
    </source>
</evidence>
<keyword evidence="2" id="KW-1185">Reference proteome</keyword>
<protein>
    <recommendedName>
        <fullName evidence="3">NAD(P)-dependent dehydrogenase (Short-subunit alcohol dehydrogenase family)</fullName>
    </recommendedName>
</protein>
<dbReference type="Proteomes" id="UP000616114">
    <property type="component" value="Unassembled WGS sequence"/>
</dbReference>